<dbReference type="GO" id="GO:0000967">
    <property type="term" value="P:rRNA 5'-end processing"/>
    <property type="evidence" value="ECO:0007669"/>
    <property type="project" value="UniProtKB-UniRule"/>
</dbReference>
<comment type="subcellular location">
    <subcellularLocation>
        <location evidence="5">Cytoplasm</location>
    </subcellularLocation>
</comment>
<reference evidence="7" key="1">
    <citation type="submission" date="2020-01" db="EMBL/GenBank/DDBJ databases">
        <authorList>
            <person name="Meier V. D."/>
            <person name="Meier V D."/>
        </authorList>
    </citation>
    <scope>NUCLEOTIDE SEQUENCE</scope>
    <source>
        <strain evidence="7">HLG_WM_MAG_12</strain>
    </source>
</reference>
<dbReference type="PANTHER" id="PTHR33317:SF4">
    <property type="entry name" value="POLYNUCLEOTIDYL TRANSFERASE, RIBONUCLEASE H-LIKE SUPERFAMILY PROTEIN"/>
    <property type="match status" value="1"/>
</dbReference>
<sequence length="129" mass="14742">MEKLACIDVGLKRIGLAFCFDNSLVLPQNPVLRRNRNQAANDVLSILKEWNIDKLIIGLPTNSPDTENRINHFTGLLDFKSVEFQDEDFSSRDAKELAKGVFRNTRDGKIDSLSAKVILENYIYRKNNE</sequence>
<dbReference type="Gene3D" id="3.30.420.140">
    <property type="entry name" value="YqgF/RNase H-like domain"/>
    <property type="match status" value="1"/>
</dbReference>
<name>A0A6S6SD08_9BACT</name>
<dbReference type="EMBL" id="CACVAW010000004">
    <property type="protein sequence ID" value="CAA6800925.1"/>
    <property type="molecule type" value="Genomic_DNA"/>
</dbReference>
<dbReference type="PANTHER" id="PTHR33317">
    <property type="entry name" value="POLYNUCLEOTIDYL TRANSFERASE, RIBONUCLEASE H-LIKE SUPERFAMILY PROTEIN"/>
    <property type="match status" value="1"/>
</dbReference>
<protein>
    <recommendedName>
        <fullName evidence="5">Putative pre-16S rRNA nuclease</fullName>
        <ecNumber evidence="5">3.1.-.-</ecNumber>
    </recommendedName>
</protein>
<comment type="similarity">
    <text evidence="5">Belongs to the YqgF HJR family.</text>
</comment>
<dbReference type="EC" id="3.1.-.-" evidence="5"/>
<dbReference type="NCBIfam" id="NF001026">
    <property type="entry name" value="PRK00109.2-2"/>
    <property type="match status" value="1"/>
</dbReference>
<organism evidence="7">
    <name type="scientific">uncultured Campylobacterales bacterium</name>
    <dbReference type="NCBI Taxonomy" id="352960"/>
    <lineage>
        <taxon>Bacteria</taxon>
        <taxon>Pseudomonadati</taxon>
        <taxon>Campylobacterota</taxon>
        <taxon>Epsilonproteobacteria</taxon>
        <taxon>Campylobacterales</taxon>
        <taxon>environmental samples</taxon>
    </lineage>
</organism>
<dbReference type="SUPFAM" id="SSF53098">
    <property type="entry name" value="Ribonuclease H-like"/>
    <property type="match status" value="1"/>
</dbReference>
<keyword evidence="3 5" id="KW-0540">Nuclease</keyword>
<dbReference type="GO" id="GO:0005829">
    <property type="term" value="C:cytosol"/>
    <property type="evidence" value="ECO:0007669"/>
    <property type="project" value="TreeGrafter"/>
</dbReference>
<accession>A0A6S6SD08</accession>
<dbReference type="InterPro" id="IPR012337">
    <property type="entry name" value="RNaseH-like_sf"/>
</dbReference>
<proteinExistence type="inferred from homology"/>
<dbReference type="Pfam" id="PF03652">
    <property type="entry name" value="RuvX"/>
    <property type="match status" value="1"/>
</dbReference>
<evidence type="ECO:0000256" key="2">
    <source>
        <dbReference type="ARBA" id="ARBA00022517"/>
    </source>
</evidence>
<dbReference type="AlphaFoldDB" id="A0A6S6SD08"/>
<dbReference type="CDD" id="cd16964">
    <property type="entry name" value="YqgF"/>
    <property type="match status" value="1"/>
</dbReference>
<evidence type="ECO:0000259" key="6">
    <source>
        <dbReference type="SMART" id="SM00732"/>
    </source>
</evidence>
<dbReference type="GO" id="GO:0016788">
    <property type="term" value="F:hydrolase activity, acting on ester bonds"/>
    <property type="evidence" value="ECO:0007669"/>
    <property type="project" value="UniProtKB-UniRule"/>
</dbReference>
<keyword evidence="2 5" id="KW-0690">Ribosome biogenesis</keyword>
<dbReference type="GO" id="GO:0004518">
    <property type="term" value="F:nuclease activity"/>
    <property type="evidence" value="ECO:0007669"/>
    <property type="project" value="UniProtKB-KW"/>
</dbReference>
<gene>
    <name evidence="7" type="ORF">HELGO_WM11008</name>
</gene>
<evidence type="ECO:0000256" key="1">
    <source>
        <dbReference type="ARBA" id="ARBA00022490"/>
    </source>
</evidence>
<feature type="domain" description="YqgF/RNase H-like" evidence="6">
    <location>
        <begin position="2"/>
        <end position="94"/>
    </location>
</feature>
<dbReference type="SMART" id="SM00732">
    <property type="entry name" value="YqgFc"/>
    <property type="match status" value="1"/>
</dbReference>
<dbReference type="HAMAP" id="MF_00651">
    <property type="entry name" value="Nuclease_YqgF"/>
    <property type="match status" value="1"/>
</dbReference>
<keyword evidence="4 5" id="KW-0378">Hydrolase</keyword>
<dbReference type="NCBIfam" id="TIGR00250">
    <property type="entry name" value="RNAse_H_YqgF"/>
    <property type="match status" value="1"/>
</dbReference>
<evidence type="ECO:0000256" key="3">
    <source>
        <dbReference type="ARBA" id="ARBA00022722"/>
    </source>
</evidence>
<evidence type="ECO:0000256" key="5">
    <source>
        <dbReference type="HAMAP-Rule" id="MF_00651"/>
    </source>
</evidence>
<dbReference type="InterPro" id="IPR005227">
    <property type="entry name" value="YqgF"/>
</dbReference>
<keyword evidence="1 5" id="KW-0963">Cytoplasm</keyword>
<evidence type="ECO:0000256" key="4">
    <source>
        <dbReference type="ARBA" id="ARBA00022801"/>
    </source>
</evidence>
<evidence type="ECO:0000313" key="7">
    <source>
        <dbReference type="EMBL" id="CAA6800925.1"/>
    </source>
</evidence>
<dbReference type="InterPro" id="IPR037027">
    <property type="entry name" value="YqgF/RNaseH-like_dom_sf"/>
</dbReference>
<comment type="function">
    <text evidence="5">Could be a nuclease involved in processing of the 5'-end of pre-16S rRNA.</text>
</comment>
<dbReference type="InterPro" id="IPR006641">
    <property type="entry name" value="YqgF/RNaseH-like_dom"/>
</dbReference>